<keyword evidence="14" id="KW-1015">Disulfide bond</keyword>
<dbReference type="GO" id="GO:0071468">
    <property type="term" value="P:cellular response to acidic pH"/>
    <property type="evidence" value="ECO:0007669"/>
    <property type="project" value="Ensembl"/>
</dbReference>
<dbReference type="Proteomes" id="UP000233220">
    <property type="component" value="Unplaced"/>
</dbReference>
<dbReference type="PANTHER" id="PTHR11003">
    <property type="entry name" value="POTASSIUM CHANNEL, SUBFAMILY K"/>
    <property type="match status" value="1"/>
</dbReference>
<comment type="catalytic activity">
    <reaction evidence="20">
        <text>Cs(+)(in) = Cs(+)(out)</text>
        <dbReference type="Rhea" id="RHEA:78555"/>
        <dbReference type="ChEBI" id="CHEBI:49547"/>
    </reaction>
</comment>
<evidence type="ECO:0000259" key="28">
    <source>
        <dbReference type="Pfam" id="PF07885"/>
    </source>
</evidence>
<feature type="transmembrane region" description="Helical" evidence="26">
    <location>
        <begin position="172"/>
        <end position="195"/>
    </location>
</feature>
<reference evidence="29" key="1">
    <citation type="submission" date="2025-08" db="UniProtKB">
        <authorList>
            <consortium name="Ensembl"/>
        </authorList>
    </citation>
    <scope>IDENTIFICATION</scope>
</reference>
<evidence type="ECO:0000256" key="17">
    <source>
        <dbReference type="ARBA" id="ARBA00023303"/>
    </source>
</evidence>
<dbReference type="GO" id="GO:0005886">
    <property type="term" value="C:plasma membrane"/>
    <property type="evidence" value="ECO:0007669"/>
    <property type="project" value="UniProtKB-SubCell"/>
</dbReference>
<evidence type="ECO:0000256" key="13">
    <source>
        <dbReference type="ARBA" id="ARBA00023136"/>
    </source>
</evidence>
<organism evidence="29 30">
    <name type="scientific">Saimiri boliviensis boliviensis</name>
    <name type="common">Bolivian squirrel monkey</name>
    <dbReference type="NCBI Taxonomy" id="39432"/>
    <lineage>
        <taxon>Eukaryota</taxon>
        <taxon>Metazoa</taxon>
        <taxon>Chordata</taxon>
        <taxon>Craniata</taxon>
        <taxon>Vertebrata</taxon>
        <taxon>Euteleostomi</taxon>
        <taxon>Mammalia</taxon>
        <taxon>Eutheria</taxon>
        <taxon>Euarchontoglires</taxon>
        <taxon>Primates</taxon>
        <taxon>Haplorrhini</taxon>
        <taxon>Platyrrhini</taxon>
        <taxon>Cebidae</taxon>
        <taxon>Saimiriinae</taxon>
        <taxon>Saimiri</taxon>
    </lineage>
</organism>
<dbReference type="PANTHER" id="PTHR11003:SF30">
    <property type="entry name" value="POTASSIUM CHANNEL SUBFAMILY K MEMBER 4"/>
    <property type="match status" value="1"/>
</dbReference>
<dbReference type="GO" id="GO:0034705">
    <property type="term" value="C:potassium channel complex"/>
    <property type="evidence" value="ECO:0007669"/>
    <property type="project" value="Ensembl"/>
</dbReference>
<dbReference type="GeneTree" id="ENSGT00940000160310"/>
<dbReference type="GO" id="GO:0030322">
    <property type="term" value="P:stabilization of membrane potential"/>
    <property type="evidence" value="ECO:0007669"/>
    <property type="project" value="TreeGrafter"/>
</dbReference>
<keyword evidence="6" id="KW-0633">Potassium transport</keyword>
<evidence type="ECO:0000256" key="25">
    <source>
        <dbReference type="SAM" id="MobiDB-lite"/>
    </source>
</evidence>
<dbReference type="Pfam" id="PF07885">
    <property type="entry name" value="Ion_trans_2"/>
    <property type="match status" value="2"/>
</dbReference>
<evidence type="ECO:0000256" key="23">
    <source>
        <dbReference type="ARBA" id="ARBA00081382"/>
    </source>
</evidence>
<evidence type="ECO:0000256" key="2">
    <source>
        <dbReference type="ARBA" id="ARBA00004651"/>
    </source>
</evidence>
<evidence type="ECO:0000256" key="27">
    <source>
        <dbReference type="SAM" id="SignalP"/>
    </source>
</evidence>
<evidence type="ECO:0000256" key="7">
    <source>
        <dbReference type="ARBA" id="ARBA00022692"/>
    </source>
</evidence>
<feature type="chain" id="PRO_5014386982" description="Potassium channel subfamily K member 4" evidence="27">
    <location>
        <begin position="21"/>
        <end position="398"/>
    </location>
</feature>
<evidence type="ECO:0000256" key="14">
    <source>
        <dbReference type="ARBA" id="ARBA00023157"/>
    </source>
</evidence>
<evidence type="ECO:0000256" key="20">
    <source>
        <dbReference type="ARBA" id="ARBA00044691"/>
    </source>
</evidence>
<evidence type="ECO:0000256" key="16">
    <source>
        <dbReference type="ARBA" id="ARBA00023273"/>
    </source>
</evidence>
<keyword evidence="10" id="KW-0630">Potassium</keyword>
<dbReference type="OMA" id="VFLKWHV"/>
<comment type="catalytic activity">
    <reaction evidence="18">
        <text>K(+)(in) = K(+)(out)</text>
        <dbReference type="Rhea" id="RHEA:29463"/>
        <dbReference type="ChEBI" id="CHEBI:29103"/>
    </reaction>
</comment>
<evidence type="ECO:0000256" key="5">
    <source>
        <dbReference type="ARBA" id="ARBA00022475"/>
    </source>
</evidence>
<evidence type="ECO:0000256" key="24">
    <source>
        <dbReference type="RuleBase" id="RU003857"/>
    </source>
</evidence>
<sequence>MRSTTLLALLALVLLYLVSGALVFRALEQPHEQQAQRELGEVREKFLRAHPCVSDQELGLLIKEVADALGGGADPETNSTGNSSHSAWDLGSAFFFSGTIITTIGYGNVALRTDAGRLFCIFYALVGIPLFGILLAGVGDRLGSSLRRGIGHIEAIFLVSCSMPCLGDGWCLLVLSAMLFLLIGCLLFVLTPTFVFCYMEDWSKLEAIYFVIVTLTTVGFGDYVAGADPRQDSPAYQPLVWFWILLGLAYFASVLTTIGNWLRVVSRRTRAEMGGLTAQAASWTGTVTARVTQRAGPAAPPLEKERPLLPPPPCPAQPLVRPRSPSPPEKAQPPSPPTVSALDYPSENLAFIDESSDTQSERGCPLPRAPRGRRRPNPPRKPVRPRGPGRPRDKDVPV</sequence>
<dbReference type="PRINTS" id="PR01691">
    <property type="entry name" value="TRAAKCHANNEL"/>
</dbReference>
<dbReference type="AlphaFoldDB" id="A0A2K6SZE7"/>
<keyword evidence="17 24" id="KW-0407">Ion channel</keyword>
<keyword evidence="11 26" id="KW-1133">Transmembrane helix</keyword>
<dbReference type="InterPro" id="IPR013099">
    <property type="entry name" value="K_chnl_dom"/>
</dbReference>
<dbReference type="FunFam" id="1.10.287.70:FF:000106">
    <property type="entry name" value="Potassium channel subfamily K member 4"/>
    <property type="match status" value="1"/>
</dbReference>
<feature type="transmembrane region" description="Helical" evidence="26">
    <location>
        <begin position="90"/>
        <end position="111"/>
    </location>
</feature>
<keyword evidence="4 24" id="KW-0813">Transport</keyword>
<comment type="similarity">
    <text evidence="3 24">Belongs to the two pore domain potassium channel (TC 1.A.1.8) family.</text>
</comment>
<dbReference type="STRING" id="39432.ENSSBOP00000012743"/>
<dbReference type="InterPro" id="IPR008074">
    <property type="entry name" value="2pore_dom_K_chnl_TRAAK"/>
</dbReference>
<accession>A0A2K6SZE7</accession>
<keyword evidence="27" id="KW-0732">Signal</keyword>
<keyword evidence="9" id="KW-0631">Potassium channel</keyword>
<evidence type="ECO:0000256" key="1">
    <source>
        <dbReference type="ARBA" id="ARBA00004489"/>
    </source>
</evidence>
<dbReference type="GO" id="GO:0015271">
    <property type="term" value="F:outward rectifier potassium channel activity"/>
    <property type="evidence" value="ECO:0007669"/>
    <property type="project" value="Ensembl"/>
</dbReference>
<evidence type="ECO:0000256" key="11">
    <source>
        <dbReference type="ARBA" id="ARBA00022989"/>
    </source>
</evidence>
<keyword evidence="13 26" id="KW-0472">Membrane</keyword>
<evidence type="ECO:0000256" key="9">
    <source>
        <dbReference type="ARBA" id="ARBA00022826"/>
    </source>
</evidence>
<dbReference type="PRINTS" id="PR01333">
    <property type="entry name" value="2POREKCHANEL"/>
</dbReference>
<evidence type="ECO:0000313" key="30">
    <source>
        <dbReference type="Proteomes" id="UP000233220"/>
    </source>
</evidence>
<feature type="compositionally biased region" description="Basic residues" evidence="25">
    <location>
        <begin position="370"/>
        <end position="389"/>
    </location>
</feature>
<evidence type="ECO:0000256" key="10">
    <source>
        <dbReference type="ARBA" id="ARBA00022958"/>
    </source>
</evidence>
<keyword evidence="8" id="KW-0479">Metal-binding</keyword>
<evidence type="ECO:0000256" key="6">
    <source>
        <dbReference type="ARBA" id="ARBA00022538"/>
    </source>
</evidence>
<dbReference type="GO" id="GO:0030424">
    <property type="term" value="C:axon"/>
    <property type="evidence" value="ECO:0007669"/>
    <property type="project" value="UniProtKB-SubCell"/>
</dbReference>
<dbReference type="GO" id="GO:1990478">
    <property type="term" value="P:response to ultrasound"/>
    <property type="evidence" value="ECO:0007669"/>
    <property type="project" value="Ensembl"/>
</dbReference>
<feature type="domain" description="Potassium channel" evidence="28">
    <location>
        <begin position="185"/>
        <end position="263"/>
    </location>
</feature>
<reference evidence="29" key="2">
    <citation type="submission" date="2025-09" db="UniProtKB">
        <authorList>
            <consortium name="Ensembl"/>
        </authorList>
    </citation>
    <scope>IDENTIFICATION</scope>
</reference>
<feature type="domain" description="Potassium channel" evidence="28">
    <location>
        <begin position="87"/>
        <end position="142"/>
    </location>
</feature>
<evidence type="ECO:0000256" key="18">
    <source>
        <dbReference type="ARBA" id="ARBA00034430"/>
    </source>
</evidence>
<evidence type="ECO:0000256" key="21">
    <source>
        <dbReference type="ARBA" id="ARBA00063569"/>
    </source>
</evidence>
<proteinExistence type="inferred from homology"/>
<comment type="subunit">
    <text evidence="21">Homodimer; disulfide-linked. Forms heterodimers with other 2-pore domain K(+) channel subunits, such as KCNK2 and KCNK10.</text>
</comment>
<gene>
    <name evidence="29" type="primary">KCNK4</name>
</gene>
<evidence type="ECO:0000256" key="19">
    <source>
        <dbReference type="ARBA" id="ARBA00044657"/>
    </source>
</evidence>
<keyword evidence="15" id="KW-0325">Glycoprotein</keyword>
<dbReference type="Gene3D" id="1.10.287.70">
    <property type="match status" value="1"/>
</dbReference>
<dbReference type="GO" id="GO:0071260">
    <property type="term" value="P:cellular response to mechanical stimulus"/>
    <property type="evidence" value="ECO:0007669"/>
    <property type="project" value="Ensembl"/>
</dbReference>
<protein>
    <recommendedName>
        <fullName evidence="22">Potassium channel subfamily K member 4</fullName>
    </recommendedName>
    <alternativeName>
        <fullName evidence="23">TWIK-related arachidonic acid-stimulated potassium channel protein</fullName>
    </alternativeName>
</protein>
<keyword evidence="7 24" id="KW-0812">Transmembrane</keyword>
<dbReference type="GO" id="GO:0098782">
    <property type="term" value="F:mechanosensitive potassium channel activity"/>
    <property type="evidence" value="ECO:0007669"/>
    <property type="project" value="Ensembl"/>
</dbReference>
<keyword evidence="16" id="KW-0966">Cell projection</keyword>
<evidence type="ECO:0000256" key="3">
    <source>
        <dbReference type="ARBA" id="ARBA00006666"/>
    </source>
</evidence>
<evidence type="ECO:0000256" key="8">
    <source>
        <dbReference type="ARBA" id="ARBA00022723"/>
    </source>
</evidence>
<dbReference type="SUPFAM" id="SSF81324">
    <property type="entry name" value="Voltage-gated potassium channels"/>
    <property type="match status" value="2"/>
</dbReference>
<keyword evidence="5" id="KW-1003">Cell membrane</keyword>
<dbReference type="GO" id="GO:0022841">
    <property type="term" value="F:potassium ion leak channel activity"/>
    <property type="evidence" value="ECO:0007669"/>
    <property type="project" value="Ensembl"/>
</dbReference>
<comment type="catalytic activity">
    <reaction evidence="19">
        <text>Rb(+)(in) = Rb(+)(out)</text>
        <dbReference type="Rhea" id="RHEA:78547"/>
        <dbReference type="ChEBI" id="CHEBI:49847"/>
    </reaction>
</comment>
<evidence type="ECO:0000256" key="12">
    <source>
        <dbReference type="ARBA" id="ARBA00023065"/>
    </source>
</evidence>
<feature type="compositionally biased region" description="Pro residues" evidence="25">
    <location>
        <begin position="324"/>
        <end position="337"/>
    </location>
</feature>
<feature type="region of interest" description="Disordered" evidence="25">
    <location>
        <begin position="290"/>
        <end position="398"/>
    </location>
</feature>
<feature type="transmembrane region" description="Helical" evidence="26">
    <location>
        <begin position="207"/>
        <end position="227"/>
    </location>
</feature>
<comment type="subcellular location">
    <subcellularLocation>
        <location evidence="2">Cell membrane</location>
        <topology evidence="2">Multi-pass membrane protein</topology>
    </subcellularLocation>
    <subcellularLocation>
        <location evidence="1">Cell projection</location>
        <location evidence="1">Axon</location>
    </subcellularLocation>
</comment>
<evidence type="ECO:0000313" key="29">
    <source>
        <dbReference type="Ensembl" id="ENSSBOP00000012743.1"/>
    </source>
</evidence>
<dbReference type="Ensembl" id="ENSSBOT00000029536.1">
    <property type="protein sequence ID" value="ENSSBOP00000012743.1"/>
    <property type="gene ID" value="ENSSBOG00000023169.1"/>
</dbReference>
<evidence type="ECO:0000256" key="26">
    <source>
        <dbReference type="SAM" id="Phobius"/>
    </source>
</evidence>
<evidence type="ECO:0000256" key="4">
    <source>
        <dbReference type="ARBA" id="ARBA00022448"/>
    </source>
</evidence>
<evidence type="ECO:0000256" key="22">
    <source>
        <dbReference type="ARBA" id="ARBA00068468"/>
    </source>
</evidence>
<keyword evidence="12 24" id="KW-0406">Ion transport</keyword>
<feature type="transmembrane region" description="Helical" evidence="26">
    <location>
        <begin position="118"/>
        <end position="138"/>
    </location>
</feature>
<feature type="signal peptide" evidence="27">
    <location>
        <begin position="1"/>
        <end position="20"/>
    </location>
</feature>
<keyword evidence="30" id="KW-1185">Reference proteome</keyword>
<dbReference type="GO" id="GO:1904551">
    <property type="term" value="P:cellular response to arachidonate"/>
    <property type="evidence" value="ECO:0007669"/>
    <property type="project" value="Ensembl"/>
</dbReference>
<evidence type="ECO:0000256" key="15">
    <source>
        <dbReference type="ARBA" id="ARBA00023180"/>
    </source>
</evidence>
<feature type="transmembrane region" description="Helical" evidence="26">
    <location>
        <begin position="239"/>
        <end position="262"/>
    </location>
</feature>
<dbReference type="GO" id="GO:0046872">
    <property type="term" value="F:metal ion binding"/>
    <property type="evidence" value="ECO:0007669"/>
    <property type="project" value="UniProtKB-KW"/>
</dbReference>
<dbReference type="InterPro" id="IPR003280">
    <property type="entry name" value="2pore_dom_K_chnl"/>
</dbReference>
<name>A0A2K6SZE7_SAIBB</name>